<dbReference type="InterPro" id="IPR000412">
    <property type="entry name" value="ABC_2_transport"/>
</dbReference>
<organism evidence="8 9">
    <name type="scientific">Pseudonocardia aurantiaca</name>
    <dbReference type="NCBI Taxonomy" id="75290"/>
    <lineage>
        <taxon>Bacteria</taxon>
        <taxon>Bacillati</taxon>
        <taxon>Actinomycetota</taxon>
        <taxon>Actinomycetes</taxon>
        <taxon>Pseudonocardiales</taxon>
        <taxon>Pseudonocardiaceae</taxon>
        <taxon>Pseudonocardia</taxon>
    </lineage>
</organism>
<dbReference type="InterPro" id="IPR051784">
    <property type="entry name" value="Nod_factor_ABC_transporter"/>
</dbReference>
<evidence type="ECO:0000259" key="7">
    <source>
        <dbReference type="PROSITE" id="PS51012"/>
    </source>
</evidence>
<name>A0ABW4FE00_9PSEU</name>
<accession>A0ABW4FE00</accession>
<dbReference type="PANTHER" id="PTHR43229:SF2">
    <property type="entry name" value="NODULATION PROTEIN J"/>
    <property type="match status" value="1"/>
</dbReference>
<dbReference type="PIRSF" id="PIRSF006648">
    <property type="entry name" value="DrrB"/>
    <property type="match status" value="1"/>
</dbReference>
<evidence type="ECO:0000313" key="8">
    <source>
        <dbReference type="EMBL" id="MFD1527936.1"/>
    </source>
</evidence>
<dbReference type="Pfam" id="PF01061">
    <property type="entry name" value="ABC2_membrane"/>
    <property type="match status" value="1"/>
</dbReference>
<comment type="similarity">
    <text evidence="6">Belongs to the ABC-2 integral membrane protein family.</text>
</comment>
<feature type="transmembrane region" description="Helical" evidence="6">
    <location>
        <begin position="152"/>
        <end position="174"/>
    </location>
</feature>
<evidence type="ECO:0000256" key="5">
    <source>
        <dbReference type="ARBA" id="ARBA00023251"/>
    </source>
</evidence>
<keyword evidence="6" id="KW-0813">Transport</keyword>
<feature type="transmembrane region" description="Helical" evidence="6">
    <location>
        <begin position="114"/>
        <end position="140"/>
    </location>
</feature>
<comment type="caution">
    <text evidence="8">The sequence shown here is derived from an EMBL/GenBank/DDBJ whole genome shotgun (WGS) entry which is preliminary data.</text>
</comment>
<dbReference type="Proteomes" id="UP001597145">
    <property type="component" value="Unassembled WGS sequence"/>
</dbReference>
<feature type="domain" description="ABC transmembrane type-2" evidence="7">
    <location>
        <begin position="35"/>
        <end position="257"/>
    </location>
</feature>
<evidence type="ECO:0000256" key="4">
    <source>
        <dbReference type="ARBA" id="ARBA00023136"/>
    </source>
</evidence>
<gene>
    <name evidence="8" type="ORF">ACFSCY_00605</name>
</gene>
<feature type="transmembrane region" description="Helical" evidence="6">
    <location>
        <begin position="36"/>
        <end position="55"/>
    </location>
</feature>
<keyword evidence="5" id="KW-0046">Antibiotic resistance</keyword>
<feature type="transmembrane region" description="Helical" evidence="6">
    <location>
        <begin position="67"/>
        <end position="93"/>
    </location>
</feature>
<keyword evidence="6" id="KW-1003">Cell membrane</keyword>
<reference evidence="9" key="1">
    <citation type="journal article" date="2019" name="Int. J. Syst. Evol. Microbiol.">
        <title>The Global Catalogue of Microorganisms (GCM) 10K type strain sequencing project: providing services to taxonomists for standard genome sequencing and annotation.</title>
        <authorList>
            <consortium name="The Broad Institute Genomics Platform"/>
            <consortium name="The Broad Institute Genome Sequencing Center for Infectious Disease"/>
            <person name="Wu L."/>
            <person name="Ma J."/>
        </authorList>
    </citation>
    <scope>NUCLEOTIDE SEQUENCE [LARGE SCALE GENOMIC DNA]</scope>
    <source>
        <strain evidence="9">JCM 12165</strain>
    </source>
</reference>
<comment type="subcellular location">
    <subcellularLocation>
        <location evidence="6">Cell membrane</location>
        <topology evidence="6">Multi-pass membrane protein</topology>
    </subcellularLocation>
    <subcellularLocation>
        <location evidence="1">Membrane</location>
        <topology evidence="1">Multi-pass membrane protein</topology>
    </subcellularLocation>
</comment>
<dbReference type="EMBL" id="JBHUCP010000001">
    <property type="protein sequence ID" value="MFD1527936.1"/>
    <property type="molecule type" value="Genomic_DNA"/>
</dbReference>
<proteinExistence type="inferred from homology"/>
<evidence type="ECO:0000256" key="1">
    <source>
        <dbReference type="ARBA" id="ARBA00004141"/>
    </source>
</evidence>
<evidence type="ECO:0000256" key="2">
    <source>
        <dbReference type="ARBA" id="ARBA00022692"/>
    </source>
</evidence>
<dbReference type="RefSeq" id="WP_343971875.1">
    <property type="nucleotide sequence ID" value="NZ_BAAAJG010000003.1"/>
</dbReference>
<feature type="transmembrane region" description="Helical" evidence="6">
    <location>
        <begin position="232"/>
        <end position="254"/>
    </location>
</feature>
<keyword evidence="4 6" id="KW-0472">Membrane</keyword>
<keyword evidence="9" id="KW-1185">Reference proteome</keyword>
<dbReference type="PROSITE" id="PS51012">
    <property type="entry name" value="ABC_TM2"/>
    <property type="match status" value="1"/>
</dbReference>
<keyword evidence="2 6" id="KW-0812">Transmembrane</keyword>
<dbReference type="PANTHER" id="PTHR43229">
    <property type="entry name" value="NODULATION PROTEIN J"/>
    <property type="match status" value="1"/>
</dbReference>
<feature type="transmembrane region" description="Helical" evidence="6">
    <location>
        <begin position="181"/>
        <end position="200"/>
    </location>
</feature>
<keyword evidence="3 6" id="KW-1133">Transmembrane helix</keyword>
<protein>
    <recommendedName>
        <fullName evidence="6">Transport permease protein</fullName>
    </recommendedName>
</protein>
<dbReference type="InterPro" id="IPR013525">
    <property type="entry name" value="ABC2_TM"/>
</dbReference>
<dbReference type="PRINTS" id="PR00164">
    <property type="entry name" value="ABC2TRNSPORT"/>
</dbReference>
<evidence type="ECO:0000256" key="6">
    <source>
        <dbReference type="RuleBase" id="RU361157"/>
    </source>
</evidence>
<sequence length="259" mass="27142">MTAATLSHRAQRPSRRRVLGVEVTEGLLAIGREPTALFFSLLFPVMFFALFASLFGDVPGPDGIPTAVTMLATFGTFGVVSVMLLNPGIAVADDRTRGWLGVKKVSAVPVSSTIAGKVIAALPYALALLVALTAVSMLIVGPQITFGTWLRLMGVLLLGGLPFALFGLAVGFVASSKATTAILNAVLFPMVVASGLWFPFDMLPGFVRSIATLLPTYHLAQLALAQLTGAPALGHLLALLLTTAIGALLAGWAYRNQRQ</sequence>
<evidence type="ECO:0000256" key="3">
    <source>
        <dbReference type="ARBA" id="ARBA00022989"/>
    </source>
</evidence>
<evidence type="ECO:0000313" key="9">
    <source>
        <dbReference type="Proteomes" id="UP001597145"/>
    </source>
</evidence>
<dbReference type="InterPro" id="IPR047817">
    <property type="entry name" value="ABC2_TM_bact-type"/>
</dbReference>